<feature type="domain" description="AAA+ ATPase" evidence="2">
    <location>
        <begin position="393"/>
        <end position="545"/>
    </location>
</feature>
<dbReference type="SMART" id="SM00382">
    <property type="entry name" value="AAA"/>
    <property type="match status" value="1"/>
</dbReference>
<evidence type="ECO:0000256" key="1">
    <source>
        <dbReference type="SAM" id="Coils"/>
    </source>
</evidence>
<proteinExistence type="predicted"/>
<dbReference type="InterPro" id="IPR003593">
    <property type="entry name" value="AAA+_ATPase"/>
</dbReference>
<evidence type="ECO:0000313" key="4">
    <source>
        <dbReference type="Proteomes" id="UP000620559"/>
    </source>
</evidence>
<dbReference type="RefSeq" id="WP_193924783.1">
    <property type="nucleotide sequence ID" value="NZ_JADEWL010000154.1"/>
</dbReference>
<keyword evidence="4" id="KW-1185">Reference proteome</keyword>
<gene>
    <name evidence="3" type="ORF">IQ247_27140</name>
</gene>
<protein>
    <recommendedName>
        <fullName evidence="2">AAA+ ATPase domain-containing protein</fullName>
    </recommendedName>
</protein>
<dbReference type="Gene3D" id="3.40.50.300">
    <property type="entry name" value="P-loop containing nucleotide triphosphate hydrolases"/>
    <property type="match status" value="1"/>
</dbReference>
<keyword evidence="1" id="KW-0175">Coiled coil</keyword>
<evidence type="ECO:0000259" key="2">
    <source>
        <dbReference type="SMART" id="SM00382"/>
    </source>
</evidence>
<sequence>MAQKLSNCLYNNQTSVPVNKPTSSVLHLVEIARKFITLLKRMKETEAKNPDYTFQLTLLVFLASIIIPTQFIKSDGKWDNLPKLLPPLAGLILSIEIIRNTKHEPTEREKDISERYEGLDVREQQLNEREVRILNAEKTAKSERDRKQAELNSKIQSVNESEAELRKRLESINQLIDDRAEIMAEKLNNNYIERERELEGQYQQKHSELMEWYDGQLKKLNNYKFELEKNILEARTEFNLEVTKYERKILELELTIKKLNERIRDLNAPRLATGGDEIACHECNKVISFLWRHDPPIQVDAEPLATPIETGERETRFWLRLRDPLQFPLLKSEKVANGIRFEVGKNTSPIIQQEDSTDLVRITLPWNSKAPKPEELNRKSVEDSLKNILDVGADRSWLITGHPGAGKTSTLIYLGQQLGGKDAVRIALNPHQDDYSSYSQYGFLEINELSEIFNYISLLKTELELRRKDKNRRFKLVIAVDELGAILDCGDASEIMGIFRQLAVEGRKLGLVVLIGNHSQTTKAISMDSEFRSAFYQLFLVGAARYAVEQPHRNTGLSKLEENYIKSAAYPALMLANMQYSLVLHPTHGDYKQYRDKGNLPRNLEQWESSINSTELVKLLGKSEGKFGVSFGKSEVSFSKFGVSDDVAVSSQSNIQQLLTDLPVSKLYPDMGDFEIWQVIQNNLSTQSKTYVIENILGCGGKYFKQCSELVELLRNKYD</sequence>
<reference evidence="3" key="1">
    <citation type="submission" date="2020-10" db="EMBL/GenBank/DDBJ databases">
        <authorList>
            <person name="Castelo-Branco R."/>
            <person name="Eusebio N."/>
            <person name="Adriana R."/>
            <person name="Vieira A."/>
            <person name="Brugerolle De Fraissinette N."/>
            <person name="Rezende De Castro R."/>
            <person name="Schneider M.P."/>
            <person name="Vasconcelos V."/>
            <person name="Leao P.N."/>
        </authorList>
    </citation>
    <scope>NUCLEOTIDE SEQUENCE</scope>
    <source>
        <strain evidence="3">LEGE 06105</strain>
    </source>
</reference>
<dbReference type="EMBL" id="JADEWL010000154">
    <property type="protein sequence ID" value="MBE9216294.1"/>
    <property type="molecule type" value="Genomic_DNA"/>
</dbReference>
<organism evidence="3 4">
    <name type="scientific">Plectonema cf. radiosum LEGE 06105</name>
    <dbReference type="NCBI Taxonomy" id="945769"/>
    <lineage>
        <taxon>Bacteria</taxon>
        <taxon>Bacillati</taxon>
        <taxon>Cyanobacteriota</taxon>
        <taxon>Cyanophyceae</taxon>
        <taxon>Oscillatoriophycideae</taxon>
        <taxon>Oscillatoriales</taxon>
        <taxon>Microcoleaceae</taxon>
        <taxon>Plectonema</taxon>
    </lineage>
</organism>
<evidence type="ECO:0000313" key="3">
    <source>
        <dbReference type="EMBL" id="MBE9216294.1"/>
    </source>
</evidence>
<name>A0A8J7FF27_9CYAN</name>
<accession>A0A8J7FF27</accession>
<dbReference type="SUPFAM" id="SSF52540">
    <property type="entry name" value="P-loop containing nucleoside triphosphate hydrolases"/>
    <property type="match status" value="1"/>
</dbReference>
<feature type="coiled-coil region" evidence="1">
    <location>
        <begin position="144"/>
        <end position="262"/>
    </location>
</feature>
<dbReference type="AlphaFoldDB" id="A0A8J7FF27"/>
<dbReference type="InterPro" id="IPR027417">
    <property type="entry name" value="P-loop_NTPase"/>
</dbReference>
<comment type="caution">
    <text evidence="3">The sequence shown here is derived from an EMBL/GenBank/DDBJ whole genome shotgun (WGS) entry which is preliminary data.</text>
</comment>
<dbReference type="Proteomes" id="UP000620559">
    <property type="component" value="Unassembled WGS sequence"/>
</dbReference>